<keyword evidence="1" id="KW-0732">Signal</keyword>
<evidence type="ECO:0000313" key="3">
    <source>
        <dbReference type="Proteomes" id="UP000284531"/>
    </source>
</evidence>
<comment type="caution">
    <text evidence="2">The sequence shown here is derived from an EMBL/GenBank/DDBJ whole genome shotgun (WGS) entry which is preliminary data.</text>
</comment>
<name>A0A419X3W6_9BACT</name>
<feature type="chain" id="PRO_5019100080" evidence="1">
    <location>
        <begin position="23"/>
        <end position="461"/>
    </location>
</feature>
<feature type="signal peptide" evidence="1">
    <location>
        <begin position="1"/>
        <end position="22"/>
    </location>
</feature>
<keyword evidence="3" id="KW-1185">Reference proteome</keyword>
<protein>
    <submittedName>
        <fullName evidence="2">Uncharacterized protein DUF4932</fullName>
    </submittedName>
</protein>
<dbReference type="InterPro" id="IPR032560">
    <property type="entry name" value="DUF4932"/>
</dbReference>
<dbReference type="RefSeq" id="WP_120240284.1">
    <property type="nucleotide sequence ID" value="NZ_RAPQ01000009.1"/>
</dbReference>
<dbReference type="OrthoDB" id="6402335at2"/>
<dbReference type="Proteomes" id="UP000284531">
    <property type="component" value="Unassembled WGS sequence"/>
</dbReference>
<dbReference type="AlphaFoldDB" id="A0A419X3W6"/>
<sequence>MKPKTRLLTLLLLLTTSISSFAQDNLSPKYDERVELLSVVFRLAQSPEYINNAVKLHADAADEYFNKYSNHEVVKLAQKLKKKRGVGYDAVMSMAIQLEIKNNSVYFNPQLNKDGLDDRWGNYADEFVLALRNFYQESKFNTFFKANQKMYDLACERFQIVSNEIKIEWFEKFFGYKPKGKYHIVVGLLHRGNYGPKYVTNSGEENIYSILSAYKVDSTGYPVFKKHQKSTLVHEFCHSFCNPLGEKYYSDMESKATDLFASVSTLMKRQAYGSAKTMIYEILVRASTIRYFEDNGASKNAVEKLLNAEKAKGFLWIDELYKALERYSSNRSKYPTLNDFMPEIVKVQNNLIADDLLSEFRSNCPKIIRTSLKQGTNNVSTSLKEIIVEYDKPMASYGISDKGKQPKMDLEWQNKERTILCIHVELEPNTKYLLDFRSVFNEDKQGFPLQENFELDFTTGE</sequence>
<accession>A0A419X3W6</accession>
<proteinExistence type="predicted"/>
<evidence type="ECO:0000313" key="2">
    <source>
        <dbReference type="EMBL" id="RKE02415.1"/>
    </source>
</evidence>
<gene>
    <name evidence="2" type="ORF">BXY64_2504</name>
</gene>
<organism evidence="2 3">
    <name type="scientific">Marinifilum flexuosum</name>
    <dbReference type="NCBI Taxonomy" id="1117708"/>
    <lineage>
        <taxon>Bacteria</taxon>
        <taxon>Pseudomonadati</taxon>
        <taxon>Bacteroidota</taxon>
        <taxon>Bacteroidia</taxon>
        <taxon>Marinilabiliales</taxon>
        <taxon>Marinifilaceae</taxon>
    </lineage>
</organism>
<dbReference type="Pfam" id="PF16286">
    <property type="entry name" value="DUF4932"/>
    <property type="match status" value="1"/>
</dbReference>
<evidence type="ECO:0000256" key="1">
    <source>
        <dbReference type="SAM" id="SignalP"/>
    </source>
</evidence>
<dbReference type="EMBL" id="RAPQ01000009">
    <property type="protein sequence ID" value="RKE02415.1"/>
    <property type="molecule type" value="Genomic_DNA"/>
</dbReference>
<reference evidence="2 3" key="1">
    <citation type="submission" date="2018-09" db="EMBL/GenBank/DDBJ databases">
        <title>Genomic Encyclopedia of Archaeal and Bacterial Type Strains, Phase II (KMG-II): from individual species to whole genera.</title>
        <authorList>
            <person name="Goeker M."/>
        </authorList>
    </citation>
    <scope>NUCLEOTIDE SEQUENCE [LARGE SCALE GENOMIC DNA]</scope>
    <source>
        <strain evidence="2 3">DSM 21950</strain>
    </source>
</reference>